<name>A0AAE0K9L6_9PEZI</name>
<dbReference type="PANTHER" id="PTHR41774:SF1">
    <property type="entry name" value="NGG1P INTERACTING FACTOR NIF3"/>
    <property type="match status" value="1"/>
</dbReference>
<dbReference type="PANTHER" id="PTHR41774">
    <property type="match status" value="1"/>
</dbReference>
<sequence>MASETTNITPAATETATAAKEIPSAAGARYILVFHAPPEAVQACKAAIFQGGAGRYPGSGNYTECAWSTMGTGQFRPGDAANPHIGKVGKLEKTPEVRVETLCSSAEVAKLAVEALKKAHPYEEPAYHVIKLEDF</sequence>
<dbReference type="Proteomes" id="UP001285441">
    <property type="component" value="Unassembled WGS sequence"/>
</dbReference>
<keyword evidence="3" id="KW-1185">Reference proteome</keyword>
<dbReference type="InterPro" id="IPR036069">
    <property type="entry name" value="DUF34/NIF3_sf"/>
</dbReference>
<dbReference type="InterPro" id="IPR015867">
    <property type="entry name" value="N-reg_PII/ATP_PRibTrfase_C"/>
</dbReference>
<comment type="caution">
    <text evidence="2">The sequence shown here is derived from an EMBL/GenBank/DDBJ whole genome shotgun (WGS) entry which is preliminary data.</text>
</comment>
<reference evidence="2" key="1">
    <citation type="journal article" date="2023" name="Mol. Phylogenet. Evol.">
        <title>Genome-scale phylogeny and comparative genomics of the fungal order Sordariales.</title>
        <authorList>
            <person name="Hensen N."/>
            <person name="Bonometti L."/>
            <person name="Westerberg I."/>
            <person name="Brannstrom I.O."/>
            <person name="Guillou S."/>
            <person name="Cros-Aarteil S."/>
            <person name="Calhoun S."/>
            <person name="Haridas S."/>
            <person name="Kuo A."/>
            <person name="Mondo S."/>
            <person name="Pangilinan J."/>
            <person name="Riley R."/>
            <person name="LaButti K."/>
            <person name="Andreopoulos B."/>
            <person name="Lipzen A."/>
            <person name="Chen C."/>
            <person name="Yan M."/>
            <person name="Daum C."/>
            <person name="Ng V."/>
            <person name="Clum A."/>
            <person name="Steindorff A."/>
            <person name="Ohm R.A."/>
            <person name="Martin F."/>
            <person name="Silar P."/>
            <person name="Natvig D.O."/>
            <person name="Lalanne C."/>
            <person name="Gautier V."/>
            <person name="Ament-Velasquez S.L."/>
            <person name="Kruys A."/>
            <person name="Hutchinson M.I."/>
            <person name="Powell A.J."/>
            <person name="Barry K."/>
            <person name="Miller A.N."/>
            <person name="Grigoriev I.V."/>
            <person name="Debuchy R."/>
            <person name="Gladieux P."/>
            <person name="Hiltunen Thoren M."/>
            <person name="Johannesson H."/>
        </authorList>
    </citation>
    <scope>NUCLEOTIDE SEQUENCE</scope>
    <source>
        <strain evidence="2">CBS 232.78</strain>
    </source>
</reference>
<gene>
    <name evidence="2" type="ORF">B0H63DRAFT_526924</name>
</gene>
<evidence type="ECO:0000313" key="2">
    <source>
        <dbReference type="EMBL" id="KAK3372062.1"/>
    </source>
</evidence>
<organism evidence="2 3">
    <name type="scientific">Podospora didyma</name>
    <dbReference type="NCBI Taxonomy" id="330526"/>
    <lineage>
        <taxon>Eukaryota</taxon>
        <taxon>Fungi</taxon>
        <taxon>Dikarya</taxon>
        <taxon>Ascomycota</taxon>
        <taxon>Pezizomycotina</taxon>
        <taxon>Sordariomycetes</taxon>
        <taxon>Sordariomycetidae</taxon>
        <taxon>Sordariales</taxon>
        <taxon>Podosporaceae</taxon>
        <taxon>Podospora</taxon>
    </lineage>
</organism>
<evidence type="ECO:0000256" key="1">
    <source>
        <dbReference type="ARBA" id="ARBA00020998"/>
    </source>
</evidence>
<dbReference type="EMBL" id="JAULSW010000008">
    <property type="protein sequence ID" value="KAK3372062.1"/>
    <property type="molecule type" value="Genomic_DNA"/>
</dbReference>
<dbReference type="AlphaFoldDB" id="A0AAE0K9L6"/>
<evidence type="ECO:0000313" key="3">
    <source>
        <dbReference type="Proteomes" id="UP001285441"/>
    </source>
</evidence>
<dbReference type="SUPFAM" id="SSF102705">
    <property type="entry name" value="NIF3 (NGG1p interacting factor 3)-like"/>
    <property type="match status" value="1"/>
</dbReference>
<protein>
    <recommendedName>
        <fullName evidence="1">ATP phosphoribosyltransferase</fullName>
    </recommendedName>
</protein>
<accession>A0AAE0K9L6</accession>
<proteinExistence type="predicted"/>
<dbReference type="Gene3D" id="3.30.70.120">
    <property type="match status" value="1"/>
</dbReference>
<reference evidence="2" key="2">
    <citation type="submission" date="2023-06" db="EMBL/GenBank/DDBJ databases">
        <authorList>
            <consortium name="Lawrence Berkeley National Laboratory"/>
            <person name="Haridas S."/>
            <person name="Hensen N."/>
            <person name="Bonometti L."/>
            <person name="Westerberg I."/>
            <person name="Brannstrom I.O."/>
            <person name="Guillou S."/>
            <person name="Cros-Aarteil S."/>
            <person name="Calhoun S."/>
            <person name="Kuo A."/>
            <person name="Mondo S."/>
            <person name="Pangilinan J."/>
            <person name="Riley R."/>
            <person name="LaButti K."/>
            <person name="Andreopoulos B."/>
            <person name="Lipzen A."/>
            <person name="Chen C."/>
            <person name="Yanf M."/>
            <person name="Daum C."/>
            <person name="Ng V."/>
            <person name="Clum A."/>
            <person name="Steindorff A."/>
            <person name="Ohm R."/>
            <person name="Martin F."/>
            <person name="Silar P."/>
            <person name="Natvig D."/>
            <person name="Lalanne C."/>
            <person name="Gautier V."/>
            <person name="Ament-velasquez S.L."/>
            <person name="Kruys A."/>
            <person name="Hutchinson M.I."/>
            <person name="Powell A.J."/>
            <person name="Barry K."/>
            <person name="Miller A.N."/>
            <person name="Grigoriev I.V."/>
            <person name="Debuchy R."/>
            <person name="Gladieux P."/>
            <person name="Thoren M.H."/>
            <person name="Johannesson H."/>
        </authorList>
    </citation>
    <scope>NUCLEOTIDE SEQUENCE</scope>
    <source>
        <strain evidence="2">CBS 232.78</strain>
    </source>
</reference>